<evidence type="ECO:0000313" key="1">
    <source>
        <dbReference type="EMBL" id="GER31525.1"/>
    </source>
</evidence>
<gene>
    <name evidence="1" type="ORF">STAS_07534</name>
</gene>
<sequence length="197" mass="21301">MPSAVTPPQPIARDGCYRAGSGGKPARRLCRSAPPQPINRINCGRRRGEKGCCCRLSVVLIGRRCRFGRADGDGCRGRKGGGEWPIFFFFCLVGGRRRCLVTKTVPAAFGDEDGGDGVWWRGRRRRRRLVARTTTAAEGGVRRSGASASSAAEGLVGVDGGGFELCRRVAAVAEGHSGHLVRAQGRRLRQAVRRWGR</sequence>
<name>A0A5A7PF47_STRAF</name>
<protein>
    <submittedName>
        <fullName evidence="1">Evolutionarily conserved C-terminal region 10</fullName>
    </submittedName>
</protein>
<organism evidence="1 2">
    <name type="scientific">Striga asiatica</name>
    <name type="common">Asiatic witchweed</name>
    <name type="synonym">Buchnera asiatica</name>
    <dbReference type="NCBI Taxonomy" id="4170"/>
    <lineage>
        <taxon>Eukaryota</taxon>
        <taxon>Viridiplantae</taxon>
        <taxon>Streptophyta</taxon>
        <taxon>Embryophyta</taxon>
        <taxon>Tracheophyta</taxon>
        <taxon>Spermatophyta</taxon>
        <taxon>Magnoliopsida</taxon>
        <taxon>eudicotyledons</taxon>
        <taxon>Gunneridae</taxon>
        <taxon>Pentapetalae</taxon>
        <taxon>asterids</taxon>
        <taxon>lamiids</taxon>
        <taxon>Lamiales</taxon>
        <taxon>Orobanchaceae</taxon>
        <taxon>Buchnereae</taxon>
        <taxon>Striga</taxon>
    </lineage>
</organism>
<comment type="caution">
    <text evidence="1">The sequence shown here is derived from an EMBL/GenBank/DDBJ whole genome shotgun (WGS) entry which is preliminary data.</text>
</comment>
<keyword evidence="2" id="KW-1185">Reference proteome</keyword>
<reference evidence="2" key="1">
    <citation type="journal article" date="2019" name="Curr. Biol.">
        <title>Genome Sequence of Striga asiatica Provides Insight into the Evolution of Plant Parasitism.</title>
        <authorList>
            <person name="Yoshida S."/>
            <person name="Kim S."/>
            <person name="Wafula E.K."/>
            <person name="Tanskanen J."/>
            <person name="Kim Y.M."/>
            <person name="Honaas L."/>
            <person name="Yang Z."/>
            <person name="Spallek T."/>
            <person name="Conn C.E."/>
            <person name="Ichihashi Y."/>
            <person name="Cheong K."/>
            <person name="Cui S."/>
            <person name="Der J.P."/>
            <person name="Gundlach H."/>
            <person name="Jiao Y."/>
            <person name="Hori C."/>
            <person name="Ishida J.K."/>
            <person name="Kasahara H."/>
            <person name="Kiba T."/>
            <person name="Kim M.S."/>
            <person name="Koo N."/>
            <person name="Laohavisit A."/>
            <person name="Lee Y.H."/>
            <person name="Lumba S."/>
            <person name="McCourt P."/>
            <person name="Mortimer J.C."/>
            <person name="Mutuku J.M."/>
            <person name="Nomura T."/>
            <person name="Sasaki-Sekimoto Y."/>
            <person name="Seto Y."/>
            <person name="Wang Y."/>
            <person name="Wakatake T."/>
            <person name="Sakakibara H."/>
            <person name="Demura T."/>
            <person name="Yamaguchi S."/>
            <person name="Yoneyama K."/>
            <person name="Manabe R.I."/>
            <person name="Nelson D.C."/>
            <person name="Schulman A.H."/>
            <person name="Timko M.P."/>
            <person name="dePamphilis C.W."/>
            <person name="Choi D."/>
            <person name="Shirasu K."/>
        </authorList>
    </citation>
    <scope>NUCLEOTIDE SEQUENCE [LARGE SCALE GENOMIC DNA]</scope>
    <source>
        <strain evidence="2">cv. UVA1</strain>
    </source>
</reference>
<dbReference type="EMBL" id="BKCP01004494">
    <property type="protein sequence ID" value="GER31525.1"/>
    <property type="molecule type" value="Genomic_DNA"/>
</dbReference>
<accession>A0A5A7PF47</accession>
<dbReference type="Proteomes" id="UP000325081">
    <property type="component" value="Unassembled WGS sequence"/>
</dbReference>
<proteinExistence type="predicted"/>
<dbReference type="AlphaFoldDB" id="A0A5A7PF47"/>
<evidence type="ECO:0000313" key="2">
    <source>
        <dbReference type="Proteomes" id="UP000325081"/>
    </source>
</evidence>